<keyword evidence="3" id="KW-1185">Reference proteome</keyword>
<feature type="chain" id="PRO_5040992068" evidence="1">
    <location>
        <begin position="24"/>
        <end position="147"/>
    </location>
</feature>
<dbReference type="Pfam" id="PF04214">
    <property type="entry name" value="DUF411"/>
    <property type="match status" value="1"/>
</dbReference>
<dbReference type="AlphaFoldDB" id="A0A9X1LDI7"/>
<proteinExistence type="predicted"/>
<reference evidence="2" key="1">
    <citation type="submission" date="2021-10" db="EMBL/GenBank/DDBJ databases">
        <title>Roseicella aerolatum sp. nov., isolated from aerosols of e-waste dismantling site.</title>
        <authorList>
            <person name="Qin T."/>
        </authorList>
    </citation>
    <scope>NUCLEOTIDE SEQUENCE</scope>
    <source>
        <strain evidence="2">GB24</strain>
    </source>
</reference>
<dbReference type="RefSeq" id="WP_226613401.1">
    <property type="nucleotide sequence ID" value="NZ_JAJAQI010000055.1"/>
</dbReference>
<comment type="caution">
    <text evidence="2">The sequence shown here is derived from an EMBL/GenBank/DDBJ whole genome shotgun (WGS) entry which is preliminary data.</text>
</comment>
<name>A0A9X1LDI7_9PROT</name>
<dbReference type="InterPro" id="IPR007332">
    <property type="entry name" value="DUF411"/>
</dbReference>
<gene>
    <name evidence="2" type="ORF">LHA35_24300</name>
</gene>
<feature type="signal peptide" evidence="1">
    <location>
        <begin position="1"/>
        <end position="23"/>
    </location>
</feature>
<accession>A0A9X1LDI7</accession>
<evidence type="ECO:0000256" key="1">
    <source>
        <dbReference type="SAM" id="SignalP"/>
    </source>
</evidence>
<keyword evidence="1" id="KW-0732">Signal</keyword>
<organism evidence="2 3">
    <name type="scientific">Roseicella aerolata</name>
    <dbReference type="NCBI Taxonomy" id="2883479"/>
    <lineage>
        <taxon>Bacteria</taxon>
        <taxon>Pseudomonadati</taxon>
        <taxon>Pseudomonadota</taxon>
        <taxon>Alphaproteobacteria</taxon>
        <taxon>Acetobacterales</taxon>
        <taxon>Roseomonadaceae</taxon>
        <taxon>Roseicella</taxon>
    </lineage>
</organism>
<sequence length="147" mass="15751">MTTSLSRRATLLAALCIPLPALAAAPTQVTLHKSPQCSCCEDYAAYLRRNGFAVEVQPTHDLATMSREAGVPEEMDGCHLAMIDGYVVEGHVPVEAIRRLLAERPPLRAITLPGMPPGSPGMAGRKREPFTVHAVARDGGTSVYMTI</sequence>
<dbReference type="EMBL" id="JAJAQI010000055">
    <property type="protein sequence ID" value="MCB4824857.1"/>
    <property type="molecule type" value="Genomic_DNA"/>
</dbReference>
<evidence type="ECO:0000313" key="3">
    <source>
        <dbReference type="Proteomes" id="UP001139311"/>
    </source>
</evidence>
<dbReference type="Proteomes" id="UP001139311">
    <property type="component" value="Unassembled WGS sequence"/>
</dbReference>
<protein>
    <submittedName>
        <fullName evidence="2">DUF411 domain-containing protein</fullName>
    </submittedName>
</protein>
<evidence type="ECO:0000313" key="2">
    <source>
        <dbReference type="EMBL" id="MCB4824857.1"/>
    </source>
</evidence>